<reference evidence="9 10" key="1">
    <citation type="submission" date="2019-03" db="EMBL/GenBank/DDBJ databases">
        <title>Genomics of glacier-inhabiting Cryobacterium strains.</title>
        <authorList>
            <person name="Liu Q."/>
            <person name="Xin Y.-H."/>
        </authorList>
    </citation>
    <scope>NUCLEOTIDE SEQUENCE [LARGE SCALE GENOMIC DNA]</scope>
    <source>
        <strain evidence="9 10">MDB1-5</strain>
    </source>
</reference>
<evidence type="ECO:0000313" key="10">
    <source>
        <dbReference type="Proteomes" id="UP000297604"/>
    </source>
</evidence>
<evidence type="ECO:0000313" key="9">
    <source>
        <dbReference type="EMBL" id="TFC22455.1"/>
    </source>
</evidence>
<sequence>MNDISITLLVLLAAIVLFVWNAVPAEIVAIGVALSLFLTGVISFEQTLAGFGDPVIVFIAALFVVSEALDATGVTTWAGQQLTKRTGTNRRIIVTFVMLLVAVVTALISVNGAVASLLPMVVVLAIRIRQPPSQMLMPLAFGAHAGSLLVLTGTPVNVLVSELAVSTGHTPFGFFEFGLVGLPLVVGTILITVFLGPRLLPNRTAQVAPKDLSDHARTLAAQYSLADAGSLLGRKNGVTEVVIAPRSSFVGESVFTGMVTDSGELVVIAIQRSGEDLTDAVLAAGDVLLLRGPWQALDRNTADPNVVVVDAPQLIRRQAVPMGPRATTALVILAGMVVLLATGIVPAAVAALTAAAAMVLLRVLTVSQAHRSISWTTLILVGGMIPLSTAIQVSGAADVIANGLVAAVGTSSPYLLLFGIAVVTSVLGQLISNMATALILGPIAIAIATETGISPLPLLMGVTVAAAASFLTPVATPANTMVMGPGAYRFGDYWKLGLPLLLLFVAVATFLVPVFWPFHP</sequence>
<feature type="transmembrane region" description="Helical" evidence="7">
    <location>
        <begin position="496"/>
        <end position="516"/>
    </location>
</feature>
<gene>
    <name evidence="9" type="ORF">E3O46_03135</name>
</gene>
<keyword evidence="3 7" id="KW-0812">Transmembrane</keyword>
<keyword evidence="6 7" id="KW-0472">Membrane</keyword>
<dbReference type="EMBL" id="SOFS01000012">
    <property type="protein sequence ID" value="TFC22455.1"/>
    <property type="molecule type" value="Genomic_DNA"/>
</dbReference>
<dbReference type="Gene3D" id="3.30.70.1450">
    <property type="entry name" value="Regulator of K+ conductance, C-terminal domain"/>
    <property type="match status" value="1"/>
</dbReference>
<comment type="caution">
    <text evidence="9">The sequence shown here is derived from an EMBL/GenBank/DDBJ whole genome shotgun (WGS) entry which is preliminary data.</text>
</comment>
<feature type="transmembrane region" description="Helical" evidence="7">
    <location>
        <begin position="373"/>
        <end position="393"/>
    </location>
</feature>
<evidence type="ECO:0000256" key="2">
    <source>
        <dbReference type="ARBA" id="ARBA00022448"/>
    </source>
</evidence>
<dbReference type="InterPro" id="IPR004680">
    <property type="entry name" value="Cit_transptr-like_dom"/>
</dbReference>
<feature type="domain" description="Citrate transporter-like" evidence="8">
    <location>
        <begin position="15"/>
        <end position="448"/>
    </location>
</feature>
<dbReference type="InterPro" id="IPR036721">
    <property type="entry name" value="RCK_C_sf"/>
</dbReference>
<feature type="transmembrane region" description="Helical" evidence="7">
    <location>
        <begin position="135"/>
        <end position="160"/>
    </location>
</feature>
<keyword evidence="5 7" id="KW-1133">Transmembrane helix</keyword>
<keyword evidence="2" id="KW-0813">Transport</keyword>
<dbReference type="RefSeq" id="WP_134561087.1">
    <property type="nucleotide sequence ID" value="NZ_SOFS01000012.1"/>
</dbReference>
<organism evidence="9 10">
    <name type="scientific">Cryobacterium glucosi</name>
    <dbReference type="NCBI Taxonomy" id="1259175"/>
    <lineage>
        <taxon>Bacteria</taxon>
        <taxon>Bacillati</taxon>
        <taxon>Actinomycetota</taxon>
        <taxon>Actinomycetes</taxon>
        <taxon>Micrococcales</taxon>
        <taxon>Microbacteriaceae</taxon>
        <taxon>Cryobacterium</taxon>
    </lineage>
</organism>
<proteinExistence type="predicted"/>
<protein>
    <submittedName>
        <fullName evidence="9">SLC13/DASS family transporter</fullName>
    </submittedName>
</protein>
<evidence type="ECO:0000259" key="8">
    <source>
        <dbReference type="Pfam" id="PF03600"/>
    </source>
</evidence>
<comment type="subcellular location">
    <subcellularLocation>
        <location evidence="1">Membrane</location>
        <topology evidence="1">Multi-pass membrane protein</topology>
    </subcellularLocation>
</comment>
<evidence type="ECO:0000256" key="7">
    <source>
        <dbReference type="SAM" id="Phobius"/>
    </source>
</evidence>
<evidence type="ECO:0000256" key="5">
    <source>
        <dbReference type="ARBA" id="ARBA00022989"/>
    </source>
</evidence>
<evidence type="ECO:0000256" key="3">
    <source>
        <dbReference type="ARBA" id="ARBA00022692"/>
    </source>
</evidence>
<dbReference type="PANTHER" id="PTHR43652:SF1">
    <property type="entry name" value="RESPONSE REGULATOR"/>
    <property type="match status" value="1"/>
</dbReference>
<feature type="transmembrane region" description="Helical" evidence="7">
    <location>
        <begin position="430"/>
        <end position="449"/>
    </location>
</feature>
<feature type="transmembrane region" description="Helical" evidence="7">
    <location>
        <begin position="399"/>
        <end position="423"/>
    </location>
</feature>
<evidence type="ECO:0000256" key="4">
    <source>
        <dbReference type="ARBA" id="ARBA00022737"/>
    </source>
</evidence>
<dbReference type="Proteomes" id="UP000297604">
    <property type="component" value="Unassembled WGS sequence"/>
</dbReference>
<feature type="transmembrane region" description="Helical" evidence="7">
    <location>
        <begin position="172"/>
        <end position="195"/>
    </location>
</feature>
<feature type="transmembrane region" description="Helical" evidence="7">
    <location>
        <begin position="92"/>
        <end position="115"/>
    </location>
</feature>
<accession>A0ABY2IT52</accession>
<evidence type="ECO:0000256" key="1">
    <source>
        <dbReference type="ARBA" id="ARBA00004141"/>
    </source>
</evidence>
<feature type="transmembrane region" description="Helical" evidence="7">
    <location>
        <begin position="48"/>
        <end position="71"/>
    </location>
</feature>
<dbReference type="PANTHER" id="PTHR43652">
    <property type="entry name" value="BASIC AMINO ACID ANTIPORTER YFCC-RELATED"/>
    <property type="match status" value="1"/>
</dbReference>
<evidence type="ECO:0000256" key="6">
    <source>
        <dbReference type="ARBA" id="ARBA00023136"/>
    </source>
</evidence>
<feature type="transmembrane region" description="Helical" evidence="7">
    <location>
        <begin position="455"/>
        <end position="475"/>
    </location>
</feature>
<feature type="transmembrane region" description="Helical" evidence="7">
    <location>
        <begin position="330"/>
        <end position="361"/>
    </location>
</feature>
<name>A0ABY2IT52_9MICO</name>
<dbReference type="InterPro" id="IPR051679">
    <property type="entry name" value="DASS-Related_Transporters"/>
</dbReference>
<dbReference type="SUPFAM" id="SSF116726">
    <property type="entry name" value="TrkA C-terminal domain-like"/>
    <property type="match status" value="1"/>
</dbReference>
<dbReference type="Pfam" id="PF03600">
    <property type="entry name" value="CitMHS"/>
    <property type="match status" value="1"/>
</dbReference>
<keyword evidence="4" id="KW-0677">Repeat</keyword>
<keyword evidence="10" id="KW-1185">Reference proteome</keyword>